<dbReference type="AlphaFoldDB" id="A0A7D9JV25"/>
<accession>A0A7D9JV25</accession>
<name>A0A7D9JV25_PARCT</name>
<feature type="compositionally biased region" description="Polar residues" evidence="1">
    <location>
        <begin position="74"/>
        <end position="87"/>
    </location>
</feature>
<proteinExistence type="predicted"/>
<feature type="compositionally biased region" description="Polar residues" evidence="1">
    <location>
        <begin position="132"/>
        <end position="145"/>
    </location>
</feature>
<protein>
    <submittedName>
        <fullName evidence="2">Uncharacterized protein</fullName>
    </submittedName>
</protein>
<feature type="region of interest" description="Disordered" evidence="1">
    <location>
        <begin position="333"/>
        <end position="370"/>
    </location>
</feature>
<gene>
    <name evidence="2" type="ORF">PACLA_8A073518</name>
</gene>
<comment type="caution">
    <text evidence="2">The sequence shown here is derived from an EMBL/GenBank/DDBJ whole genome shotgun (WGS) entry which is preliminary data.</text>
</comment>
<keyword evidence="3" id="KW-1185">Reference proteome</keyword>
<reference evidence="2" key="1">
    <citation type="submission" date="2020-04" db="EMBL/GenBank/DDBJ databases">
        <authorList>
            <person name="Alioto T."/>
            <person name="Alioto T."/>
            <person name="Gomez Garrido J."/>
        </authorList>
    </citation>
    <scope>NUCLEOTIDE SEQUENCE</scope>
    <source>
        <strain evidence="2">A484AB</strain>
    </source>
</reference>
<feature type="compositionally biased region" description="Polar residues" evidence="1">
    <location>
        <begin position="342"/>
        <end position="370"/>
    </location>
</feature>
<evidence type="ECO:0000256" key="1">
    <source>
        <dbReference type="SAM" id="MobiDB-lite"/>
    </source>
</evidence>
<dbReference type="Proteomes" id="UP001152795">
    <property type="component" value="Unassembled WGS sequence"/>
</dbReference>
<evidence type="ECO:0000313" key="3">
    <source>
        <dbReference type="Proteomes" id="UP001152795"/>
    </source>
</evidence>
<organism evidence="2 3">
    <name type="scientific">Paramuricea clavata</name>
    <name type="common">Red gorgonian</name>
    <name type="synonym">Violescent sea-whip</name>
    <dbReference type="NCBI Taxonomy" id="317549"/>
    <lineage>
        <taxon>Eukaryota</taxon>
        <taxon>Metazoa</taxon>
        <taxon>Cnidaria</taxon>
        <taxon>Anthozoa</taxon>
        <taxon>Octocorallia</taxon>
        <taxon>Malacalcyonacea</taxon>
        <taxon>Plexauridae</taxon>
        <taxon>Paramuricea</taxon>
    </lineage>
</organism>
<feature type="region of interest" description="Disordered" evidence="1">
    <location>
        <begin position="107"/>
        <end position="184"/>
    </location>
</feature>
<evidence type="ECO:0000313" key="2">
    <source>
        <dbReference type="EMBL" id="CAB4036451.1"/>
    </source>
</evidence>
<feature type="region of interest" description="Disordered" evidence="1">
    <location>
        <begin position="1"/>
        <end position="87"/>
    </location>
</feature>
<sequence>MVCVFGESGSRPEIVVTEQASPLPEAKKQPDPPAKTTAKRKNSTPSRQTGGGKGLGSRHNSLNDVRDSGIGSVKTKQLSGKTPAKNTQALRASLQHADLTFSRSKTSDAILSRSRRRGIDSPSSVAKRRGNGNLSREPSSENLRTSRPKSAGMRRKSVGKRSPEIRRRSAVSPAPARRKLEAEYDETAHKKSALRKDLNDNNLMFVRSFSADTITKGKFASEFFCAFFVYIGGGGACQNVRRPDSAIYLIVIFSCFIKLLVYRYYPTSFPGLFPFCHWVLSKIFTVNPSLINSIMFSHLGRGARRQADMLQNSPTNSPLMKNYGSPSRIPMPVTTFGKPRGSNRTSVLKEGSSGTSEVNGGTLGTPNGVNNGPLGVSNGGINRCIHCTGEACTCDEGFIDGDVTRTPLRPTSLFHNTPNELEYKNRDSNCTSNANWNGNDHLNYENSKFLEIPQQHNGDGFSGNSESLEWREVVTDILKYEENRISDKNL</sequence>
<dbReference type="EMBL" id="CACRXK020022048">
    <property type="protein sequence ID" value="CAB4036451.1"/>
    <property type="molecule type" value="Genomic_DNA"/>
</dbReference>